<dbReference type="PROSITE" id="PS50966">
    <property type="entry name" value="ZF_SWIM"/>
    <property type="match status" value="1"/>
</dbReference>
<evidence type="ECO:0000256" key="1">
    <source>
        <dbReference type="ARBA" id="ARBA00022723"/>
    </source>
</evidence>
<gene>
    <name evidence="7" type="ORF">GOBAR_AA13126</name>
</gene>
<dbReference type="OrthoDB" id="1426028at2759"/>
<dbReference type="GO" id="GO:0008270">
    <property type="term" value="F:zinc ion binding"/>
    <property type="evidence" value="ECO:0007669"/>
    <property type="project" value="UniProtKB-KW"/>
</dbReference>
<keyword evidence="1" id="KW-0479">Metal-binding</keyword>
<dbReference type="InterPro" id="IPR007527">
    <property type="entry name" value="Znf_SWIM"/>
</dbReference>
<dbReference type="EMBL" id="KZ664130">
    <property type="protein sequence ID" value="PPS07513.1"/>
    <property type="molecule type" value="Genomic_DNA"/>
</dbReference>
<feature type="compositionally biased region" description="Acidic residues" evidence="5">
    <location>
        <begin position="1"/>
        <end position="36"/>
    </location>
</feature>
<evidence type="ECO:0000313" key="8">
    <source>
        <dbReference type="Proteomes" id="UP000239757"/>
    </source>
</evidence>
<accession>A0A2P5XW17</accession>
<dbReference type="SMART" id="SM00575">
    <property type="entry name" value="ZnF_PMZ"/>
    <property type="match status" value="1"/>
</dbReference>
<dbReference type="Pfam" id="PF04434">
    <property type="entry name" value="SWIM"/>
    <property type="match status" value="1"/>
</dbReference>
<keyword evidence="2 4" id="KW-0863">Zinc-finger</keyword>
<evidence type="ECO:0000256" key="3">
    <source>
        <dbReference type="ARBA" id="ARBA00022833"/>
    </source>
</evidence>
<evidence type="ECO:0000256" key="5">
    <source>
        <dbReference type="SAM" id="MobiDB-lite"/>
    </source>
</evidence>
<evidence type="ECO:0000313" key="7">
    <source>
        <dbReference type="EMBL" id="PPS07513.1"/>
    </source>
</evidence>
<dbReference type="Proteomes" id="UP000239757">
    <property type="component" value="Unassembled WGS sequence"/>
</dbReference>
<dbReference type="PANTHER" id="PTHR31973:SF195">
    <property type="entry name" value="MUDR FAMILY TRANSPOSASE"/>
    <property type="match status" value="1"/>
</dbReference>
<organism evidence="7 8">
    <name type="scientific">Gossypium barbadense</name>
    <name type="common">Sea Island cotton</name>
    <name type="synonym">Hibiscus barbadensis</name>
    <dbReference type="NCBI Taxonomy" id="3634"/>
    <lineage>
        <taxon>Eukaryota</taxon>
        <taxon>Viridiplantae</taxon>
        <taxon>Streptophyta</taxon>
        <taxon>Embryophyta</taxon>
        <taxon>Tracheophyta</taxon>
        <taxon>Spermatophyta</taxon>
        <taxon>Magnoliopsida</taxon>
        <taxon>eudicotyledons</taxon>
        <taxon>Gunneridae</taxon>
        <taxon>Pentapetalae</taxon>
        <taxon>rosids</taxon>
        <taxon>malvids</taxon>
        <taxon>Malvales</taxon>
        <taxon>Malvaceae</taxon>
        <taxon>Malvoideae</taxon>
        <taxon>Gossypium</taxon>
    </lineage>
</organism>
<protein>
    <recommendedName>
        <fullName evidence="6">SWIM-type domain-containing protein</fullName>
    </recommendedName>
</protein>
<keyword evidence="3" id="KW-0862">Zinc</keyword>
<name>A0A2P5XW17_GOSBA</name>
<dbReference type="AlphaFoldDB" id="A0A2P5XW17"/>
<dbReference type="Pfam" id="PF03108">
    <property type="entry name" value="DBD_Tnp_Mut"/>
    <property type="match status" value="1"/>
</dbReference>
<proteinExistence type="predicted"/>
<evidence type="ECO:0000259" key="6">
    <source>
        <dbReference type="PROSITE" id="PS50966"/>
    </source>
</evidence>
<feature type="region of interest" description="Disordered" evidence="5">
    <location>
        <begin position="1"/>
        <end position="40"/>
    </location>
</feature>
<sequence length="404" mass="47137">MTNNGEDSDQDVEDFSDPDVDEVSDDIDDEGPEEVEDVHGPSFCNPSHAIILRNKLGGNMLNVDPDAAHASEFPEYADIEPAHRLTSNSQFDELFVGQQFKNKADCVFAIKQYSMKLLIDYKVAKSTPTLYVGECWRADDECGWRVRTAFIQRIQQWKIRKLEGRHTCTVARMSQDHRKLDAKRYELEPHQFRHKLARLATLMPKIGLKQVKQLEAGHVYVEKIRDAMKDNTQRARLMNVELYSRNLETFRVTKYISRPSGIPLRSYRVDLRNRRCECGMFQALQYPCAHVVVACATYSLNVEQYIDNVYTLERTLRIWVNKFPVLRDISTWEVQSLALEMLPTRSLRRRVKGRTTITRIRNDMDVREQVDPKRCTICRTIGHNWSKCPHRNVYTGQYSRSKRK</sequence>
<dbReference type="InterPro" id="IPR004332">
    <property type="entry name" value="Transposase_MuDR"/>
</dbReference>
<dbReference type="InterPro" id="IPR006564">
    <property type="entry name" value="Znf_PMZ"/>
</dbReference>
<dbReference type="PANTHER" id="PTHR31973">
    <property type="entry name" value="POLYPROTEIN, PUTATIVE-RELATED"/>
    <property type="match status" value="1"/>
</dbReference>
<evidence type="ECO:0000256" key="4">
    <source>
        <dbReference type="PROSITE-ProRule" id="PRU00325"/>
    </source>
</evidence>
<reference evidence="7 8" key="1">
    <citation type="submission" date="2015-01" db="EMBL/GenBank/DDBJ databases">
        <title>Genome of allotetraploid Gossypium barbadense reveals genomic plasticity and fiber elongation in cotton evolution.</title>
        <authorList>
            <person name="Chen X."/>
            <person name="Liu X."/>
            <person name="Zhao B."/>
            <person name="Zheng H."/>
            <person name="Hu Y."/>
            <person name="Lu G."/>
            <person name="Yang C."/>
            <person name="Chen J."/>
            <person name="Shan C."/>
            <person name="Zhang L."/>
            <person name="Zhou Y."/>
            <person name="Wang L."/>
            <person name="Guo W."/>
            <person name="Bai Y."/>
            <person name="Ruan J."/>
            <person name="Shangguan X."/>
            <person name="Mao Y."/>
            <person name="Jiang J."/>
            <person name="Zhu Y."/>
            <person name="Lei J."/>
            <person name="Kang H."/>
            <person name="Chen S."/>
            <person name="He X."/>
            <person name="Wang R."/>
            <person name="Wang Y."/>
            <person name="Chen J."/>
            <person name="Wang L."/>
            <person name="Yu S."/>
            <person name="Wang B."/>
            <person name="Wei J."/>
            <person name="Song S."/>
            <person name="Lu X."/>
            <person name="Gao Z."/>
            <person name="Gu W."/>
            <person name="Deng X."/>
            <person name="Ma D."/>
            <person name="Wang S."/>
            <person name="Liang W."/>
            <person name="Fang L."/>
            <person name="Cai C."/>
            <person name="Zhu X."/>
            <person name="Zhou B."/>
            <person name="Zhang Y."/>
            <person name="Chen Z."/>
            <person name="Xu S."/>
            <person name="Zhu R."/>
            <person name="Wang S."/>
            <person name="Zhang T."/>
            <person name="Zhao G."/>
        </authorList>
    </citation>
    <scope>NUCLEOTIDE SEQUENCE [LARGE SCALE GENOMIC DNA]</scope>
    <source>
        <strain evidence="8">cv. Xinhai21</strain>
        <tissue evidence="7">Leaf</tissue>
    </source>
</reference>
<evidence type="ECO:0000256" key="2">
    <source>
        <dbReference type="ARBA" id="ARBA00022771"/>
    </source>
</evidence>
<feature type="domain" description="SWIM-type" evidence="6">
    <location>
        <begin position="267"/>
        <end position="299"/>
    </location>
</feature>